<feature type="signal peptide" evidence="1">
    <location>
        <begin position="1"/>
        <end position="25"/>
    </location>
</feature>
<dbReference type="AlphaFoldDB" id="A0A1G8DGY2"/>
<dbReference type="Gene3D" id="3.10.20.420">
    <property type="entry name" value="Bypass-of-forespore C, N-terminal domain"/>
    <property type="match status" value="1"/>
</dbReference>
<evidence type="ECO:0000313" key="3">
    <source>
        <dbReference type="EMBL" id="SDH56874.1"/>
    </source>
</evidence>
<dbReference type="OrthoDB" id="2678751at2"/>
<evidence type="ECO:0000256" key="1">
    <source>
        <dbReference type="SAM" id="SignalP"/>
    </source>
</evidence>
<feature type="chain" id="PRO_5011787157" evidence="1">
    <location>
        <begin position="26"/>
        <end position="91"/>
    </location>
</feature>
<reference evidence="3 4" key="1">
    <citation type="submission" date="2016-10" db="EMBL/GenBank/DDBJ databases">
        <authorList>
            <person name="de Groot N.N."/>
        </authorList>
    </citation>
    <scope>NUCLEOTIDE SEQUENCE [LARGE SCALE GENOMIC DNA]</scope>
    <source>
        <strain evidence="3 4">DSM 21632</strain>
    </source>
</reference>
<name>A0A1G8DGY2_9BACI</name>
<feature type="domain" description="Bypass-of-forespore C N-terminal" evidence="2">
    <location>
        <begin position="38"/>
        <end position="86"/>
    </location>
</feature>
<dbReference type="InterPro" id="IPR038118">
    <property type="entry name" value="BOFC_N_sf"/>
</dbReference>
<protein>
    <submittedName>
        <fullName evidence="3">Bypass of Forespore C, N terminal</fullName>
    </submittedName>
</protein>
<dbReference type="InterPro" id="IPR015071">
    <property type="entry name" value="BOFC_N"/>
</dbReference>
<dbReference type="RefSeq" id="WP_091272729.1">
    <property type="nucleotide sequence ID" value="NZ_FNDK01000007.1"/>
</dbReference>
<proteinExistence type="predicted"/>
<organism evidence="3 4">
    <name type="scientific">Alteribacillus persepolensis</name>
    <dbReference type="NCBI Taxonomy" id="568899"/>
    <lineage>
        <taxon>Bacteria</taxon>
        <taxon>Bacillati</taxon>
        <taxon>Bacillota</taxon>
        <taxon>Bacilli</taxon>
        <taxon>Bacillales</taxon>
        <taxon>Bacillaceae</taxon>
        <taxon>Alteribacillus</taxon>
    </lineage>
</organism>
<accession>A0A1G8DGY2</accession>
<evidence type="ECO:0000313" key="4">
    <source>
        <dbReference type="Proteomes" id="UP000199163"/>
    </source>
</evidence>
<dbReference type="STRING" id="568899.SAMN05192534_10784"/>
<dbReference type="Proteomes" id="UP000199163">
    <property type="component" value="Unassembled WGS sequence"/>
</dbReference>
<keyword evidence="4" id="KW-1185">Reference proteome</keyword>
<dbReference type="Pfam" id="PF08977">
    <property type="entry name" value="BOFC_N"/>
    <property type="match status" value="1"/>
</dbReference>
<dbReference type="EMBL" id="FNDK01000007">
    <property type="protein sequence ID" value="SDH56874.1"/>
    <property type="molecule type" value="Genomic_DNA"/>
</dbReference>
<evidence type="ECO:0000259" key="2">
    <source>
        <dbReference type="Pfam" id="PF08977"/>
    </source>
</evidence>
<keyword evidence="1" id="KW-0732">Signal</keyword>
<sequence>MQHFWRYIAVAVCCGWLVFPLGAEASDSYHPRYPAVYEVILEKETSNGVVVTAKKYETVWAVEDFWSKYESWKLVDQKEDQIILRKPYEKH</sequence>
<gene>
    <name evidence="3" type="ORF">SAMN05192534_10784</name>
</gene>